<dbReference type="InterPro" id="IPR018391">
    <property type="entry name" value="PQQ_b-propeller_rpt"/>
</dbReference>
<sequence length="599" mass="61422">MTERTQHDDAPGSPDPEKVHTFDLIDEVPGVSDGAPTPDEAEGPEPDGTAAGEEPAETAGPAPREPGRVAAALAATRTAAVRTARRGAAAVRRRVPESRRGRALLVGGVAVVVVLAVAAAALVDARLRFRDLVAAPGGVRSLAEKPAELWSLDLEDPITSTLIEMPGVLAVVGGGKVQGLDPASGDVRWSVDVEPGAICGPAPWLGIGGPATTPPSDPLVCTTVPADPADEARTVTVVDRDGAATTRELDPAARVLPGPDGTLVLLDLVGDVPEPRSLVVDKTGAAHLPQGFTAPDVTVRVEDAATGAERWSETLAAGRPDANDCVTYHQDGDAAPVPRLDVGGGLGASLQHGVLELEGCGVAAAFLLDGTRVDGPDDDTDDPVGVGSSSRFTALPAGGWVGPDTADEDTRESASPHEVAHLPHGETVRLGGRALVPWATDGRDPRLLLVRAGLNTVALSTDEDDAGQALWTARLLRSSDLLVTASGTAVLVDELGALRAVDLGTGAERWAIDPQEIGLQGMFGGVSSSVFGAYTDGDVLLLPVAADPQGAESGLRLVAIDLGDGSVRWEIDQETPYTQIESVDGYLAQITQHGVVGLG</sequence>
<dbReference type="InterPro" id="IPR002372">
    <property type="entry name" value="PQQ_rpt_dom"/>
</dbReference>
<keyword evidence="2" id="KW-0812">Transmembrane</keyword>
<keyword evidence="2" id="KW-0472">Membrane</keyword>
<evidence type="ECO:0000313" key="4">
    <source>
        <dbReference type="EMBL" id="GGM10668.1"/>
    </source>
</evidence>
<feature type="compositionally biased region" description="Basic and acidic residues" evidence="1">
    <location>
        <begin position="1"/>
        <end position="23"/>
    </location>
</feature>
<dbReference type="AlphaFoldDB" id="A0A8H9GDW5"/>
<evidence type="ECO:0000259" key="3">
    <source>
        <dbReference type="Pfam" id="PF13360"/>
    </source>
</evidence>
<dbReference type="Proteomes" id="UP000655589">
    <property type="component" value="Unassembled WGS sequence"/>
</dbReference>
<dbReference type="InterPro" id="IPR015943">
    <property type="entry name" value="WD40/YVTN_repeat-like_dom_sf"/>
</dbReference>
<dbReference type="Pfam" id="PF13360">
    <property type="entry name" value="PQQ_2"/>
    <property type="match status" value="1"/>
</dbReference>
<protein>
    <recommendedName>
        <fullName evidence="3">Pyrrolo-quinoline quinone repeat domain-containing protein</fullName>
    </recommendedName>
</protein>
<proteinExistence type="predicted"/>
<evidence type="ECO:0000256" key="1">
    <source>
        <dbReference type="SAM" id="MobiDB-lite"/>
    </source>
</evidence>
<name>A0A8H9GDW5_9MICO</name>
<gene>
    <name evidence="4" type="ORF">GCM10010102_03190</name>
</gene>
<dbReference type="InterPro" id="IPR011047">
    <property type="entry name" value="Quinoprotein_ADH-like_sf"/>
</dbReference>
<evidence type="ECO:0000313" key="5">
    <source>
        <dbReference type="Proteomes" id="UP000655589"/>
    </source>
</evidence>
<feature type="compositionally biased region" description="Low complexity" evidence="1">
    <location>
        <begin position="46"/>
        <end position="65"/>
    </location>
</feature>
<keyword evidence="2" id="KW-1133">Transmembrane helix</keyword>
<organism evidence="4 5">
    <name type="scientific">Promicromonospora citrea</name>
    <dbReference type="NCBI Taxonomy" id="43677"/>
    <lineage>
        <taxon>Bacteria</taxon>
        <taxon>Bacillati</taxon>
        <taxon>Actinomycetota</taxon>
        <taxon>Actinomycetes</taxon>
        <taxon>Micrococcales</taxon>
        <taxon>Promicromonosporaceae</taxon>
        <taxon>Promicromonospora</taxon>
    </lineage>
</organism>
<feature type="region of interest" description="Disordered" evidence="1">
    <location>
        <begin position="1"/>
        <end position="65"/>
    </location>
</feature>
<comment type="caution">
    <text evidence="4">The sequence shown here is derived from an EMBL/GenBank/DDBJ whole genome shotgun (WGS) entry which is preliminary data.</text>
</comment>
<evidence type="ECO:0000256" key="2">
    <source>
        <dbReference type="SAM" id="Phobius"/>
    </source>
</evidence>
<accession>A0A8H9GDW5</accession>
<keyword evidence="5" id="KW-1185">Reference proteome</keyword>
<dbReference type="RefSeq" id="WP_189086866.1">
    <property type="nucleotide sequence ID" value="NZ_BMPT01000001.1"/>
</dbReference>
<reference evidence="4" key="2">
    <citation type="submission" date="2020-09" db="EMBL/GenBank/DDBJ databases">
        <authorList>
            <person name="Sun Q."/>
            <person name="Ohkuma M."/>
        </authorList>
    </citation>
    <scope>NUCLEOTIDE SEQUENCE</scope>
    <source>
        <strain evidence="4">JCM 3051</strain>
    </source>
</reference>
<dbReference type="SUPFAM" id="SSF50998">
    <property type="entry name" value="Quinoprotein alcohol dehydrogenase-like"/>
    <property type="match status" value="2"/>
</dbReference>
<reference evidence="4" key="1">
    <citation type="journal article" date="2014" name="Int. J. Syst. Evol. Microbiol.">
        <title>Complete genome sequence of Corynebacterium casei LMG S-19264T (=DSM 44701T), isolated from a smear-ripened cheese.</title>
        <authorList>
            <consortium name="US DOE Joint Genome Institute (JGI-PGF)"/>
            <person name="Walter F."/>
            <person name="Albersmeier A."/>
            <person name="Kalinowski J."/>
            <person name="Ruckert C."/>
        </authorList>
    </citation>
    <scope>NUCLEOTIDE SEQUENCE</scope>
    <source>
        <strain evidence="4">JCM 3051</strain>
    </source>
</reference>
<dbReference type="EMBL" id="BMPT01000001">
    <property type="protein sequence ID" value="GGM10668.1"/>
    <property type="molecule type" value="Genomic_DNA"/>
</dbReference>
<feature type="transmembrane region" description="Helical" evidence="2">
    <location>
        <begin position="103"/>
        <end position="123"/>
    </location>
</feature>
<dbReference type="SMART" id="SM00564">
    <property type="entry name" value="PQQ"/>
    <property type="match status" value="3"/>
</dbReference>
<dbReference type="Gene3D" id="2.130.10.10">
    <property type="entry name" value="YVTN repeat-like/Quinoprotein amine dehydrogenase"/>
    <property type="match status" value="1"/>
</dbReference>
<feature type="domain" description="Pyrrolo-quinoline quinone repeat" evidence="3">
    <location>
        <begin position="465"/>
        <end position="577"/>
    </location>
</feature>
<feature type="region of interest" description="Disordered" evidence="1">
    <location>
        <begin position="374"/>
        <end position="419"/>
    </location>
</feature>